<evidence type="ECO:0000259" key="3">
    <source>
        <dbReference type="Pfam" id="PF01970"/>
    </source>
</evidence>
<dbReference type="RefSeq" id="WP_324278573.1">
    <property type="nucleotide sequence ID" value="NZ_CP141261.1"/>
</dbReference>
<dbReference type="EMBL" id="CP141261">
    <property type="protein sequence ID" value="WRL67266.1"/>
    <property type="molecule type" value="Genomic_DNA"/>
</dbReference>
<feature type="transmembrane region" description="Helical" evidence="2">
    <location>
        <begin position="433"/>
        <end position="462"/>
    </location>
</feature>
<keyword evidence="2" id="KW-1133">Transmembrane helix</keyword>
<evidence type="ECO:0000313" key="5">
    <source>
        <dbReference type="Proteomes" id="UP001324287"/>
    </source>
</evidence>
<feature type="domain" description="DUF112" evidence="3">
    <location>
        <begin position="134"/>
        <end position="516"/>
    </location>
</feature>
<feature type="transmembrane region" description="Helical" evidence="2">
    <location>
        <begin position="187"/>
        <end position="210"/>
    </location>
</feature>
<feature type="region of interest" description="Disordered" evidence="1">
    <location>
        <begin position="94"/>
        <end position="128"/>
    </location>
</feature>
<dbReference type="InterPro" id="IPR002823">
    <property type="entry name" value="DUF112_TM"/>
</dbReference>
<feature type="compositionally biased region" description="Basic residues" evidence="1">
    <location>
        <begin position="94"/>
        <end position="125"/>
    </location>
</feature>
<gene>
    <name evidence="4" type="ORF">U6N30_32385</name>
</gene>
<feature type="transmembrane region" description="Helical" evidence="2">
    <location>
        <begin position="397"/>
        <end position="421"/>
    </location>
</feature>
<dbReference type="PANTHER" id="PTHR35342:SF5">
    <property type="entry name" value="TRICARBOXYLIC TRANSPORT PROTEIN"/>
    <property type="match status" value="1"/>
</dbReference>
<feature type="region of interest" description="Disordered" evidence="1">
    <location>
        <begin position="538"/>
        <end position="558"/>
    </location>
</feature>
<protein>
    <submittedName>
        <fullName evidence="4">Tripartite tricarboxylate transporter permease</fullName>
    </submittedName>
</protein>
<dbReference type="PANTHER" id="PTHR35342">
    <property type="entry name" value="TRICARBOXYLIC TRANSPORT PROTEIN"/>
    <property type="match status" value="1"/>
</dbReference>
<feature type="transmembrane region" description="Helical" evidence="2">
    <location>
        <begin position="67"/>
        <end position="87"/>
    </location>
</feature>
<proteinExistence type="predicted"/>
<keyword evidence="2" id="KW-0472">Membrane</keyword>
<feature type="transmembrane region" description="Helical" evidence="2">
    <location>
        <begin position="216"/>
        <end position="236"/>
    </location>
</feature>
<evidence type="ECO:0000256" key="1">
    <source>
        <dbReference type="SAM" id="MobiDB-lite"/>
    </source>
</evidence>
<dbReference type="Proteomes" id="UP001324287">
    <property type="component" value="Chromosome"/>
</dbReference>
<dbReference type="Pfam" id="PF01970">
    <property type="entry name" value="TctA"/>
    <property type="match status" value="1"/>
</dbReference>
<keyword evidence="5" id="KW-1185">Reference proteome</keyword>
<sequence length="558" mass="58688">MAAAVVVFVALYQVLGQYIASSLFLIAALSILGTRSMLRNVVYGAAIGIGISAFFMELLEVRLPEGLLGPTGLIGGCSCELVGRAALRARARLHRRAPARRVHRRGGRHGHRRPARSRPRGRRGAHPAAHLQPAPAAGLIMIAGVYAGSMYGGSTTSVLMNMPGEAASVVTAIDGYEMTRKGRAGPALSIMAVGSFIAGTIAIILVTLMSPLLSNVALLFGPAEYLALTGGGLLILARVSGGSPASGFFPMVLGVMLGTVGVEGVTGIFRYTFGIQELALGFSLVPVAIGLYGIAEIFLIIEDPDRAAKVRSVKLKELLPSREEWRRSFAPWGRGSLVGFFFGLLPGPSATLSSFASYRLEKSVSKHRDEMGTGAVEGVAGPEAANNSAAVGSLVPLLSLGLPFSATFALMLAAMVVQGIQPGPLLIEQRPDIFWSLIASMYVANVMLLILNLPMVGVWVSVLRIPKSMLMPGIIVIAVLGAYSTRFSMLDVYVLVVLGAIGWIMRKLDFALASMIVGLVLGPFIEKHFREGLFLSRGTSRSSGTAASPSASGASRSS</sequence>
<accession>A0ABZ1BAI7</accession>
<organism evidence="4 5">
    <name type="scientific">Blastococcus brunescens</name>
    <dbReference type="NCBI Taxonomy" id="1564165"/>
    <lineage>
        <taxon>Bacteria</taxon>
        <taxon>Bacillati</taxon>
        <taxon>Actinomycetota</taxon>
        <taxon>Actinomycetes</taxon>
        <taxon>Geodermatophilales</taxon>
        <taxon>Geodermatophilaceae</taxon>
        <taxon>Blastococcus</taxon>
    </lineage>
</organism>
<feature type="transmembrane region" description="Helical" evidence="2">
    <location>
        <begin position="248"/>
        <end position="273"/>
    </location>
</feature>
<evidence type="ECO:0000256" key="2">
    <source>
        <dbReference type="SAM" id="Phobius"/>
    </source>
</evidence>
<reference evidence="4 5" key="1">
    <citation type="submission" date="2023-12" db="EMBL/GenBank/DDBJ databases">
        <title>Blastococcus brunescens sp. nov., an actonobacterium isolated from sandstone collected in sahara desert.</title>
        <authorList>
            <person name="Gtari M."/>
            <person name="Ghodhbane F."/>
        </authorList>
    </citation>
    <scope>NUCLEOTIDE SEQUENCE [LARGE SCALE GENOMIC DNA]</scope>
    <source>
        <strain evidence="4 5">BMG 8361</strain>
    </source>
</reference>
<evidence type="ECO:0000313" key="4">
    <source>
        <dbReference type="EMBL" id="WRL67266.1"/>
    </source>
</evidence>
<feature type="transmembrane region" description="Helical" evidence="2">
    <location>
        <begin position="41"/>
        <end position="61"/>
    </location>
</feature>
<feature type="transmembrane region" description="Helical" evidence="2">
    <location>
        <begin position="279"/>
        <end position="301"/>
    </location>
</feature>
<keyword evidence="2" id="KW-0812">Transmembrane</keyword>
<feature type="transmembrane region" description="Helical" evidence="2">
    <location>
        <begin position="474"/>
        <end position="504"/>
    </location>
</feature>
<name>A0ABZ1BAI7_9ACTN</name>
<feature type="transmembrane region" description="Helical" evidence="2">
    <location>
        <begin position="6"/>
        <end position="29"/>
    </location>
</feature>